<feature type="active site" evidence="5">
    <location>
        <position position="345"/>
    </location>
</feature>
<evidence type="ECO:0000256" key="2">
    <source>
        <dbReference type="ARBA" id="ARBA00022670"/>
    </source>
</evidence>
<dbReference type="GO" id="GO:0006508">
    <property type="term" value="P:proteolysis"/>
    <property type="evidence" value="ECO:0007669"/>
    <property type="project" value="UniProtKB-KW"/>
</dbReference>
<dbReference type="InParanoid" id="A0A286UXF0"/>
<dbReference type="InterPro" id="IPR051297">
    <property type="entry name" value="PalB/RIM13"/>
</dbReference>
<dbReference type="PANTHER" id="PTHR46143:SF1">
    <property type="entry name" value="CALPAIN-7"/>
    <property type="match status" value="1"/>
</dbReference>
<keyword evidence="2 5" id="KW-0645">Protease</keyword>
<dbReference type="GO" id="GO:0004198">
    <property type="term" value="F:calcium-dependent cysteine-type endopeptidase activity"/>
    <property type="evidence" value="ECO:0007669"/>
    <property type="project" value="InterPro"/>
</dbReference>
<feature type="active site" evidence="5">
    <location>
        <position position="365"/>
    </location>
</feature>
<dbReference type="SMART" id="SM00720">
    <property type="entry name" value="calpain_III"/>
    <property type="match status" value="1"/>
</dbReference>
<feature type="active site" evidence="5">
    <location>
        <position position="168"/>
    </location>
</feature>
<dbReference type="STRING" id="2282107.A0A286UXF0"/>
<evidence type="ECO:0000256" key="3">
    <source>
        <dbReference type="ARBA" id="ARBA00022801"/>
    </source>
</evidence>
<evidence type="ECO:0000313" key="8">
    <source>
        <dbReference type="Proteomes" id="UP000217199"/>
    </source>
</evidence>
<evidence type="ECO:0000313" key="7">
    <source>
        <dbReference type="EMBL" id="PAV24238.1"/>
    </source>
</evidence>
<dbReference type="SUPFAM" id="SSF49758">
    <property type="entry name" value="Calpain large subunit, middle domain (domain III)"/>
    <property type="match status" value="2"/>
</dbReference>
<proteinExistence type="inferred from homology"/>
<dbReference type="InterPro" id="IPR036181">
    <property type="entry name" value="MIT_dom_sf"/>
</dbReference>
<name>A0A286UXF0_9AGAM</name>
<dbReference type="PROSITE" id="PS50203">
    <property type="entry name" value="CALPAIN_CAT"/>
    <property type="match status" value="1"/>
</dbReference>
<comment type="similarity">
    <text evidence="1">Belongs to the peptidase C2 family. PalB/RIM13 subfamily.</text>
</comment>
<evidence type="ECO:0000256" key="1">
    <source>
        <dbReference type="ARBA" id="ARBA00010193"/>
    </source>
</evidence>
<dbReference type="Gene3D" id="3.90.70.10">
    <property type="entry name" value="Cysteine proteinases"/>
    <property type="match status" value="1"/>
</dbReference>
<dbReference type="InterPro" id="IPR001300">
    <property type="entry name" value="Peptidase_C2_calpain_cat"/>
</dbReference>
<accession>A0A286UXF0</accession>
<sequence length="886" mass="98777">MKKVTTTDNDPDTLYARATSTEHAGVYDNAFTLYLSAAQAFLSRSRILTGIEKERCKTSAKTCLERAERIKNARGNAMRPPVLDPFSPEEQECILESSSKIENIKYPVWTTDLNGLGTESNVDRISQPHGSLPLIWERPKDVFSGKTVDLFEASLRPYHIHQNVVTDCSVCSTIAVCLHHHQNFDSKLGLSNTFPQDASGLPTISSNGIYTFKFYLNGTFRRVSIDDSLPFTLDKHLISVVAKTTRNKIYLWPSLLEKAYLKVMGGYDFPGSNSSIDIYAITGWIPEHIDIVSSSFVREKVWKRIYDGYKQGACVLTLGTGVQSNVNDDLILELEGVSTRLLNTHSYAILDVYESDGDYWITILNPWDASNVLNLDSLSLLSDSSSEKNYSTSERQVLDDSSDSISLREEDRHKLLNVSWDTVCSTFHGIYLNWNTDQFKHKLEFHGIWSKLTNTSNCVHSYFTLNFSSDKDDKNTASELWILLSRHFVEKGRSDEFIAVHSIQVEDEETRVSGDGKWVETGLKGSYTSSMHVLTRLKVVDRSAKVAIIASYEGPYQYVNYTLRVLSVDKSLSWATQPIQMNFKQVLEGNLTSRNAGGNSTYPSFMINPQYHLHIFHENSSLRSPTVEGRTRSRSLTRSVHVRLVVEGPRDTPWNITLVWRSSEECRGRVYQLRPGDVVTSSGAYSYGVAQASTSIPPGNYCLILSAFEPRHRGEFRLFVESSSRMEIEPIPAEGAGMFCKTIRGKWESGRDGGSPQFGNYTSNPMFDISVQQATSLKFRLQLVNPSPSIAINVTLFETTTGHAQGSLRVAGSSTSNFAISLGNQVTTSGAYVDGTTSLSGVTTPQVVCAPGHYIAVVSTFDPGMRSDFQLLIYAAKADVQITALR</sequence>
<dbReference type="PANTHER" id="PTHR46143">
    <property type="entry name" value="CALPAIN-7"/>
    <property type="match status" value="1"/>
</dbReference>
<evidence type="ECO:0000256" key="4">
    <source>
        <dbReference type="ARBA" id="ARBA00022807"/>
    </source>
</evidence>
<keyword evidence="3 5" id="KW-0378">Hydrolase</keyword>
<dbReference type="InterPro" id="IPR038765">
    <property type="entry name" value="Papain-like_cys_pep_sf"/>
</dbReference>
<dbReference type="AlphaFoldDB" id="A0A286UXF0"/>
<dbReference type="InterPro" id="IPR022683">
    <property type="entry name" value="Calpain_III"/>
</dbReference>
<dbReference type="SUPFAM" id="SSF54001">
    <property type="entry name" value="Cysteine proteinases"/>
    <property type="match status" value="1"/>
</dbReference>
<organism evidence="7 8">
    <name type="scientific">Pyrrhoderma noxium</name>
    <dbReference type="NCBI Taxonomy" id="2282107"/>
    <lineage>
        <taxon>Eukaryota</taxon>
        <taxon>Fungi</taxon>
        <taxon>Dikarya</taxon>
        <taxon>Basidiomycota</taxon>
        <taxon>Agaricomycotina</taxon>
        <taxon>Agaricomycetes</taxon>
        <taxon>Hymenochaetales</taxon>
        <taxon>Hymenochaetaceae</taxon>
        <taxon>Pyrrhoderma</taxon>
    </lineage>
</organism>
<dbReference type="Gene3D" id="2.60.120.380">
    <property type="match status" value="2"/>
</dbReference>
<dbReference type="Pfam" id="PF00648">
    <property type="entry name" value="Peptidase_C2"/>
    <property type="match status" value="1"/>
</dbReference>
<gene>
    <name evidence="7" type="ORF">PNOK_0130600</name>
</gene>
<protein>
    <submittedName>
        <fullName evidence="7">Cysteine ase</fullName>
    </submittedName>
</protein>
<dbReference type="Proteomes" id="UP000217199">
    <property type="component" value="Unassembled WGS sequence"/>
</dbReference>
<feature type="domain" description="Calpain catalytic" evidence="6">
    <location>
        <begin position="136"/>
        <end position="436"/>
    </location>
</feature>
<keyword evidence="4 5" id="KW-0788">Thiol protease</keyword>
<dbReference type="SMART" id="SM00230">
    <property type="entry name" value="CysPc"/>
    <property type="match status" value="1"/>
</dbReference>
<evidence type="ECO:0000256" key="5">
    <source>
        <dbReference type="PROSITE-ProRule" id="PRU00239"/>
    </source>
</evidence>
<dbReference type="InterPro" id="IPR036213">
    <property type="entry name" value="Calpain_III_sf"/>
</dbReference>
<comment type="caution">
    <text evidence="7">The sequence shown here is derived from an EMBL/GenBank/DDBJ whole genome shotgun (WGS) entry which is preliminary data.</text>
</comment>
<dbReference type="SUPFAM" id="SSF116846">
    <property type="entry name" value="MIT domain"/>
    <property type="match status" value="1"/>
</dbReference>
<keyword evidence="8" id="KW-1185">Reference proteome</keyword>
<evidence type="ECO:0000259" key="6">
    <source>
        <dbReference type="PROSITE" id="PS50203"/>
    </source>
</evidence>
<reference evidence="7 8" key="1">
    <citation type="journal article" date="2017" name="Mol. Ecol.">
        <title>Comparative and population genomic landscape of Phellinus noxius: A hypervariable fungus causing root rot in trees.</title>
        <authorList>
            <person name="Chung C.L."/>
            <person name="Lee T.J."/>
            <person name="Akiba M."/>
            <person name="Lee H.H."/>
            <person name="Kuo T.H."/>
            <person name="Liu D."/>
            <person name="Ke H.M."/>
            <person name="Yokoi T."/>
            <person name="Roa M.B."/>
            <person name="Lu M.J."/>
            <person name="Chang Y.Y."/>
            <person name="Ann P.J."/>
            <person name="Tsai J.N."/>
            <person name="Chen C.Y."/>
            <person name="Tzean S.S."/>
            <person name="Ota Y."/>
            <person name="Hattori T."/>
            <person name="Sahashi N."/>
            <person name="Liou R.F."/>
            <person name="Kikuchi T."/>
            <person name="Tsai I.J."/>
        </authorList>
    </citation>
    <scope>NUCLEOTIDE SEQUENCE [LARGE SCALE GENOMIC DNA]</scope>
    <source>
        <strain evidence="7 8">FFPRI411160</strain>
    </source>
</reference>
<dbReference type="EMBL" id="NBII01000001">
    <property type="protein sequence ID" value="PAV24238.1"/>
    <property type="molecule type" value="Genomic_DNA"/>
</dbReference>
<dbReference type="Gene3D" id="1.20.58.80">
    <property type="entry name" value="Phosphotransferase system, lactose/cellobiose-type IIA subunit"/>
    <property type="match status" value="1"/>
</dbReference>
<dbReference type="OrthoDB" id="167576at2759"/>